<gene>
    <name evidence="1" type="ORF">TWF730_009887</name>
</gene>
<evidence type="ECO:0000313" key="2">
    <source>
        <dbReference type="Proteomes" id="UP001373714"/>
    </source>
</evidence>
<dbReference type="Proteomes" id="UP001373714">
    <property type="component" value="Unassembled WGS sequence"/>
</dbReference>
<proteinExistence type="predicted"/>
<sequence length="454" mass="51385">MVFPHVSFQPSAHTVDGKVVPNVVEPTGDNCQFFQIPPSINQPARLFNSYLKPSAGTGQAAWVPSTEWDDPVCGYIMYNSVDLSMQVFDPVGELYTEILTTEGDLNSRTAQYNTPPKSQKLEGPTIVLKSAQWKVVIRNNFIECLKNPQYAMRIIQMLADAASCSGPPAESYSSIINSAFGRPFALAVAGWSIELSHEELEPQTTTKNVTGRTYSKLSDYEFPLHIGLKEHSNDGLAAYFPISKENKMEPDFRNIYTFWPSGNDQIDRNDSFNCHGIHMSSLPTLHAHHVEPFNGSNVRLEKDMINERFEHILPFALLVDLFHPVKAQTGVLPPSNLRLPDWPVQQALRTIRLFYRVGQFLFREDPLKMMINQPESEGDGDREGSNPELVVPPLYIPTVPHGQWEWLQPYLSSDDSETKYWSQPVSKSDIPRPVLEDLRSPYTMVDRIMRSTEL</sequence>
<organism evidence="1 2">
    <name type="scientific">Orbilia blumenaviensis</name>
    <dbReference type="NCBI Taxonomy" id="1796055"/>
    <lineage>
        <taxon>Eukaryota</taxon>
        <taxon>Fungi</taxon>
        <taxon>Dikarya</taxon>
        <taxon>Ascomycota</taxon>
        <taxon>Pezizomycotina</taxon>
        <taxon>Orbiliomycetes</taxon>
        <taxon>Orbiliales</taxon>
        <taxon>Orbiliaceae</taxon>
        <taxon>Orbilia</taxon>
    </lineage>
</organism>
<comment type="caution">
    <text evidence="1">The sequence shown here is derived from an EMBL/GenBank/DDBJ whole genome shotgun (WGS) entry which is preliminary data.</text>
</comment>
<accession>A0AAV9UWK9</accession>
<reference evidence="1 2" key="1">
    <citation type="submission" date="2019-10" db="EMBL/GenBank/DDBJ databases">
        <authorList>
            <person name="Palmer J.M."/>
        </authorList>
    </citation>
    <scope>NUCLEOTIDE SEQUENCE [LARGE SCALE GENOMIC DNA]</scope>
    <source>
        <strain evidence="1 2">TWF730</strain>
    </source>
</reference>
<keyword evidence="2" id="KW-1185">Reference proteome</keyword>
<protein>
    <submittedName>
        <fullName evidence="1">Uncharacterized protein</fullName>
    </submittedName>
</protein>
<dbReference type="AlphaFoldDB" id="A0AAV9UWK9"/>
<name>A0AAV9UWK9_9PEZI</name>
<evidence type="ECO:0000313" key="1">
    <source>
        <dbReference type="EMBL" id="KAK6349131.1"/>
    </source>
</evidence>
<dbReference type="EMBL" id="JAVHNS010000007">
    <property type="protein sequence ID" value="KAK6349131.1"/>
    <property type="molecule type" value="Genomic_DNA"/>
</dbReference>